<dbReference type="EMBL" id="VMSO01000040">
    <property type="protein sequence ID" value="KAA8500165.1"/>
    <property type="molecule type" value="Genomic_DNA"/>
</dbReference>
<keyword evidence="2" id="KW-0012">Acyltransferase</keyword>
<evidence type="ECO:0000256" key="1">
    <source>
        <dbReference type="ARBA" id="ARBA00022679"/>
    </source>
</evidence>
<dbReference type="InterPro" id="IPR000182">
    <property type="entry name" value="GNAT_dom"/>
</dbReference>
<name>A0A5M9HZ21_9FIRM</name>
<evidence type="ECO:0000313" key="4">
    <source>
        <dbReference type="EMBL" id="KAA8500165.1"/>
    </source>
</evidence>
<keyword evidence="1 4" id="KW-0808">Transferase</keyword>
<dbReference type="Proteomes" id="UP000322025">
    <property type="component" value="Unassembled WGS sequence"/>
</dbReference>
<dbReference type="GO" id="GO:0016747">
    <property type="term" value="F:acyltransferase activity, transferring groups other than amino-acyl groups"/>
    <property type="evidence" value="ECO:0007669"/>
    <property type="project" value="InterPro"/>
</dbReference>
<dbReference type="Gene3D" id="3.40.630.30">
    <property type="match status" value="1"/>
</dbReference>
<gene>
    <name evidence="4" type="ORF">FNY66_14950</name>
</gene>
<proteinExistence type="predicted"/>
<reference evidence="4" key="1">
    <citation type="submission" date="2019-07" db="EMBL/GenBank/DDBJ databases">
        <authorList>
            <person name="Wongkuna S."/>
            <person name="Scaria J."/>
        </authorList>
    </citation>
    <scope>NUCLEOTIDE SEQUENCE [LARGE SCALE GENOMIC DNA]</scope>
    <source>
        <strain evidence="4">SW178</strain>
    </source>
</reference>
<dbReference type="AlphaFoldDB" id="A0A5M9HZ21"/>
<dbReference type="PANTHER" id="PTHR43072:SF23">
    <property type="entry name" value="UPF0039 PROTEIN C11D3.02C"/>
    <property type="match status" value="1"/>
</dbReference>
<accession>A0A5M9HZ21</accession>
<comment type="caution">
    <text evidence="4">The sequence shown here is derived from an EMBL/GenBank/DDBJ whole genome shotgun (WGS) entry which is preliminary data.</text>
</comment>
<dbReference type="Pfam" id="PF13420">
    <property type="entry name" value="Acetyltransf_4"/>
    <property type="match status" value="1"/>
</dbReference>
<evidence type="ECO:0000256" key="2">
    <source>
        <dbReference type="ARBA" id="ARBA00023315"/>
    </source>
</evidence>
<dbReference type="PANTHER" id="PTHR43072">
    <property type="entry name" value="N-ACETYLTRANSFERASE"/>
    <property type="match status" value="1"/>
</dbReference>
<dbReference type="RefSeq" id="WP_150311645.1">
    <property type="nucleotide sequence ID" value="NZ_VMSO01000040.1"/>
</dbReference>
<protein>
    <submittedName>
        <fullName evidence="4">GNAT family N-acetyltransferase</fullName>
    </submittedName>
</protein>
<dbReference type="OrthoDB" id="9798006at2"/>
<sequence>MENIVIRNAAVEDAQELLDIYSYYVKNTAISFEYEVPSLEEFRNRIRNTLKKYPYLCILKDGIIKGYAYAGAFVGRAAYDWSAEMTVYIAHDARKCGLGRRIYEALEAALKEMGILNLYACIGYPDEEDQYLTKNSAQFHQHMGYKTVGEFHNCGYKFDRWYNMIWMEKIIGEHGKNQGAVKDFISGMY</sequence>
<feature type="domain" description="N-acetyltransferase" evidence="3">
    <location>
        <begin position="4"/>
        <end position="172"/>
    </location>
</feature>
<dbReference type="InterPro" id="IPR016181">
    <property type="entry name" value="Acyl_CoA_acyltransferase"/>
</dbReference>
<evidence type="ECO:0000259" key="3">
    <source>
        <dbReference type="PROSITE" id="PS51186"/>
    </source>
</evidence>
<keyword evidence="5" id="KW-1185">Reference proteome</keyword>
<dbReference type="CDD" id="cd04301">
    <property type="entry name" value="NAT_SF"/>
    <property type="match status" value="1"/>
</dbReference>
<evidence type="ECO:0000313" key="5">
    <source>
        <dbReference type="Proteomes" id="UP000322025"/>
    </source>
</evidence>
<dbReference type="SUPFAM" id="SSF55729">
    <property type="entry name" value="Acyl-CoA N-acyltransferases (Nat)"/>
    <property type="match status" value="1"/>
</dbReference>
<dbReference type="PROSITE" id="PS51186">
    <property type="entry name" value="GNAT"/>
    <property type="match status" value="1"/>
</dbReference>
<organism evidence="4 5">
    <name type="scientific">Mediterraneibacter catenae</name>
    <dbReference type="NCBI Taxonomy" id="2594882"/>
    <lineage>
        <taxon>Bacteria</taxon>
        <taxon>Bacillati</taxon>
        <taxon>Bacillota</taxon>
        <taxon>Clostridia</taxon>
        <taxon>Lachnospirales</taxon>
        <taxon>Lachnospiraceae</taxon>
        <taxon>Mediterraneibacter</taxon>
    </lineage>
</organism>